<keyword evidence="1" id="KW-0812">Transmembrane</keyword>
<reference evidence="2 3" key="1">
    <citation type="submission" date="2020-04" db="EMBL/GenBank/DDBJ databases">
        <authorList>
            <person name="Liu A."/>
        </authorList>
    </citation>
    <scope>NUCLEOTIDE SEQUENCE [LARGE SCALE GENOMIC DNA]</scope>
    <source>
        <strain evidence="2 3">RZ02</strain>
    </source>
</reference>
<organism evidence="2 3">
    <name type="scientific">Pontixanthobacter rizhaonensis</name>
    <dbReference type="NCBI Taxonomy" id="2730337"/>
    <lineage>
        <taxon>Bacteria</taxon>
        <taxon>Pseudomonadati</taxon>
        <taxon>Pseudomonadota</taxon>
        <taxon>Alphaproteobacteria</taxon>
        <taxon>Sphingomonadales</taxon>
        <taxon>Erythrobacteraceae</taxon>
        <taxon>Pontixanthobacter</taxon>
    </lineage>
</organism>
<dbReference type="AlphaFoldDB" id="A0A848QQI9"/>
<keyword evidence="1" id="KW-1133">Transmembrane helix</keyword>
<evidence type="ECO:0000256" key="1">
    <source>
        <dbReference type="SAM" id="Phobius"/>
    </source>
</evidence>
<feature type="transmembrane region" description="Helical" evidence="1">
    <location>
        <begin position="35"/>
        <end position="58"/>
    </location>
</feature>
<dbReference type="EMBL" id="JABCRE010000002">
    <property type="protein sequence ID" value="NMW31786.1"/>
    <property type="molecule type" value="Genomic_DNA"/>
</dbReference>
<feature type="transmembrane region" description="Helical" evidence="1">
    <location>
        <begin position="78"/>
        <end position="104"/>
    </location>
</feature>
<evidence type="ECO:0000313" key="2">
    <source>
        <dbReference type="EMBL" id="NMW31786.1"/>
    </source>
</evidence>
<comment type="caution">
    <text evidence="2">The sequence shown here is derived from an EMBL/GenBank/DDBJ whole genome shotgun (WGS) entry which is preliminary data.</text>
</comment>
<protein>
    <submittedName>
        <fullName evidence="2">Uncharacterized protein</fullName>
    </submittedName>
</protein>
<sequence length="225" mass="25321">MSLFESSSDRLVEKSQIRFGIYGIIPYLKNMEFRLIPALIVFLGSYLPLSIILLAQNFEYDSIGSSLCNPLNSSACSIPFVSPAATIAFAIICAFCMIFTLFVLATTKPKHTIQITKFEYIPTDLMNYTLPYVVSFMNVDFSDIGNFFGFIVFLGWMFWITLRSGQILLNPVLIAAGWRHYTLEYNFSGSHELQTATCLSKVHLQTGTAKQMQVQSILLISQEVS</sequence>
<keyword evidence="1" id="KW-0472">Membrane</keyword>
<dbReference type="RefSeq" id="WP_170011603.1">
    <property type="nucleotide sequence ID" value="NZ_JABCRE010000002.1"/>
</dbReference>
<evidence type="ECO:0000313" key="3">
    <source>
        <dbReference type="Proteomes" id="UP000561181"/>
    </source>
</evidence>
<accession>A0A848QQI9</accession>
<name>A0A848QQI9_9SPHN</name>
<keyword evidence="3" id="KW-1185">Reference proteome</keyword>
<gene>
    <name evidence="2" type="ORF">HKD42_06915</name>
</gene>
<proteinExistence type="predicted"/>
<dbReference type="Proteomes" id="UP000561181">
    <property type="component" value="Unassembled WGS sequence"/>
</dbReference>
<feature type="transmembrane region" description="Helical" evidence="1">
    <location>
        <begin position="144"/>
        <end position="162"/>
    </location>
</feature>